<dbReference type="PANTHER" id="PTHR45569">
    <property type="entry name" value="SENSOR PROTEIN KDPD"/>
    <property type="match status" value="1"/>
</dbReference>
<evidence type="ECO:0000256" key="4">
    <source>
        <dbReference type="ARBA" id="ARBA00022553"/>
    </source>
</evidence>
<dbReference type="PROSITE" id="PS50109">
    <property type="entry name" value="HIS_KIN"/>
    <property type="match status" value="1"/>
</dbReference>
<dbReference type="InterPro" id="IPR003852">
    <property type="entry name" value="Sig_transdc_His_kinase_KdpD_N"/>
</dbReference>
<evidence type="ECO:0000256" key="2">
    <source>
        <dbReference type="ARBA" id="ARBA00004141"/>
    </source>
</evidence>
<dbReference type="SUPFAM" id="SSF47384">
    <property type="entry name" value="Homodimeric domain of signal transducing histidine kinase"/>
    <property type="match status" value="1"/>
</dbReference>
<evidence type="ECO:0000256" key="6">
    <source>
        <dbReference type="ARBA" id="ARBA00022692"/>
    </source>
</evidence>
<dbReference type="Pfam" id="PF13493">
    <property type="entry name" value="DUF4118"/>
    <property type="match status" value="1"/>
</dbReference>
<dbReference type="GO" id="GO:0005886">
    <property type="term" value="C:plasma membrane"/>
    <property type="evidence" value="ECO:0007669"/>
    <property type="project" value="TreeGrafter"/>
</dbReference>
<dbReference type="Gene3D" id="1.20.120.620">
    <property type="entry name" value="Backbone structure of the membrane domain of e. Coli histidine kinase receptor kdpd"/>
    <property type="match status" value="1"/>
</dbReference>
<keyword evidence="6 13" id="KW-0812">Transmembrane</keyword>
<feature type="transmembrane region" description="Helical" evidence="13">
    <location>
        <begin position="427"/>
        <end position="442"/>
    </location>
</feature>
<dbReference type="InterPro" id="IPR005467">
    <property type="entry name" value="His_kinase_dom"/>
</dbReference>
<dbReference type="GO" id="GO:0005524">
    <property type="term" value="F:ATP binding"/>
    <property type="evidence" value="ECO:0007669"/>
    <property type="project" value="UniProtKB-KW"/>
</dbReference>
<evidence type="ECO:0000256" key="9">
    <source>
        <dbReference type="ARBA" id="ARBA00022840"/>
    </source>
</evidence>
<accession>A0A1H3EVL3</accession>
<evidence type="ECO:0000256" key="13">
    <source>
        <dbReference type="SAM" id="Phobius"/>
    </source>
</evidence>
<gene>
    <name evidence="15" type="ORF">SAMN04488579_10870</name>
</gene>
<feature type="transmembrane region" description="Helical" evidence="13">
    <location>
        <begin position="449"/>
        <end position="471"/>
    </location>
</feature>
<dbReference type="AlphaFoldDB" id="A0A1H3EVL3"/>
<dbReference type="GO" id="GO:0005737">
    <property type="term" value="C:cytoplasm"/>
    <property type="evidence" value="ECO:0007669"/>
    <property type="project" value="UniProtKB-ARBA"/>
</dbReference>
<dbReference type="CDD" id="cd00075">
    <property type="entry name" value="HATPase"/>
    <property type="match status" value="1"/>
</dbReference>
<dbReference type="InterPro" id="IPR052023">
    <property type="entry name" value="Histidine_kinase_KdpD"/>
</dbReference>
<dbReference type="Gene3D" id="3.30.565.10">
    <property type="entry name" value="Histidine kinase-like ATPase, C-terminal domain"/>
    <property type="match status" value="1"/>
</dbReference>
<keyword evidence="4" id="KW-0597">Phosphoprotein</keyword>
<evidence type="ECO:0000313" key="15">
    <source>
        <dbReference type="EMBL" id="SDX82811.1"/>
    </source>
</evidence>
<dbReference type="SUPFAM" id="SSF52402">
    <property type="entry name" value="Adenine nucleotide alpha hydrolases-like"/>
    <property type="match status" value="1"/>
</dbReference>
<dbReference type="RefSeq" id="WP_090244661.1">
    <property type="nucleotide sequence ID" value="NZ_FNOU01000008.1"/>
</dbReference>
<reference evidence="16" key="1">
    <citation type="submission" date="2016-10" db="EMBL/GenBank/DDBJ databases">
        <authorList>
            <person name="Varghese N."/>
            <person name="Submissions S."/>
        </authorList>
    </citation>
    <scope>NUCLEOTIDE SEQUENCE [LARGE SCALE GENOMIC DNA]</scope>
    <source>
        <strain evidence="16">VPI 5359</strain>
    </source>
</reference>
<dbReference type="Gene3D" id="1.10.287.130">
    <property type="match status" value="1"/>
</dbReference>
<feature type="transmembrane region" description="Helical" evidence="13">
    <location>
        <begin position="404"/>
        <end position="421"/>
    </location>
</feature>
<evidence type="ECO:0000256" key="3">
    <source>
        <dbReference type="ARBA" id="ARBA00012438"/>
    </source>
</evidence>
<dbReference type="CDD" id="cd00082">
    <property type="entry name" value="HisKA"/>
    <property type="match status" value="1"/>
</dbReference>
<feature type="transmembrane region" description="Helical" evidence="13">
    <location>
        <begin position="477"/>
        <end position="495"/>
    </location>
</feature>
<keyword evidence="7" id="KW-0547">Nucleotide-binding</keyword>
<dbReference type="Gene3D" id="3.40.50.300">
    <property type="entry name" value="P-loop containing nucleotide triphosphate hydrolases"/>
    <property type="match status" value="1"/>
</dbReference>
<dbReference type="InterPro" id="IPR038318">
    <property type="entry name" value="KdpD_sf"/>
</dbReference>
<evidence type="ECO:0000256" key="5">
    <source>
        <dbReference type="ARBA" id="ARBA00022679"/>
    </source>
</evidence>
<dbReference type="SUPFAM" id="SSF55874">
    <property type="entry name" value="ATPase domain of HSP90 chaperone/DNA topoisomerase II/histidine kinase"/>
    <property type="match status" value="1"/>
</dbReference>
<dbReference type="Pfam" id="PF00512">
    <property type="entry name" value="HisKA"/>
    <property type="match status" value="1"/>
</dbReference>
<dbReference type="PRINTS" id="PR00344">
    <property type="entry name" value="BCTRLSENSOR"/>
</dbReference>
<evidence type="ECO:0000313" key="16">
    <source>
        <dbReference type="Proteomes" id="UP000199652"/>
    </source>
</evidence>
<dbReference type="Gene3D" id="3.40.50.620">
    <property type="entry name" value="HUPs"/>
    <property type="match status" value="1"/>
</dbReference>
<dbReference type="Gene3D" id="3.30.450.40">
    <property type="match status" value="1"/>
</dbReference>
<evidence type="ECO:0000256" key="12">
    <source>
        <dbReference type="ARBA" id="ARBA00023136"/>
    </source>
</evidence>
<dbReference type="InterPro" id="IPR014729">
    <property type="entry name" value="Rossmann-like_a/b/a_fold"/>
</dbReference>
<comment type="subcellular location">
    <subcellularLocation>
        <location evidence="2">Membrane</location>
        <topology evidence="2">Multi-pass membrane protein</topology>
    </subcellularLocation>
</comment>
<evidence type="ECO:0000256" key="11">
    <source>
        <dbReference type="ARBA" id="ARBA00023012"/>
    </source>
</evidence>
<feature type="domain" description="Histidine kinase" evidence="14">
    <location>
        <begin position="675"/>
        <end position="893"/>
    </location>
</feature>
<evidence type="ECO:0000256" key="1">
    <source>
        <dbReference type="ARBA" id="ARBA00000085"/>
    </source>
</evidence>
<dbReference type="InterPro" id="IPR025201">
    <property type="entry name" value="KdpD_TM"/>
</dbReference>
<dbReference type="PANTHER" id="PTHR45569:SF1">
    <property type="entry name" value="SENSOR PROTEIN KDPD"/>
    <property type="match status" value="1"/>
</dbReference>
<dbReference type="InterPro" id="IPR036890">
    <property type="entry name" value="HATPase_C_sf"/>
</dbReference>
<dbReference type="OrthoDB" id="9806130at2"/>
<keyword evidence="10 13" id="KW-1133">Transmembrane helix</keyword>
<dbReference type="STRING" id="1528.SAMN04488579_10870"/>
<keyword evidence="12 13" id="KW-0472">Membrane</keyword>
<proteinExistence type="predicted"/>
<dbReference type="SMART" id="SM00388">
    <property type="entry name" value="HisKA"/>
    <property type="match status" value="1"/>
</dbReference>
<evidence type="ECO:0000259" key="14">
    <source>
        <dbReference type="PROSITE" id="PS50109"/>
    </source>
</evidence>
<keyword evidence="11" id="KW-0902">Two-component regulatory system</keyword>
<keyword evidence="16" id="KW-1185">Reference proteome</keyword>
<organism evidence="15 16">
    <name type="scientific">Eubacterium barkeri</name>
    <name type="common">Clostridium barkeri</name>
    <dbReference type="NCBI Taxonomy" id="1528"/>
    <lineage>
        <taxon>Bacteria</taxon>
        <taxon>Bacillati</taxon>
        <taxon>Bacillota</taxon>
        <taxon>Clostridia</taxon>
        <taxon>Eubacteriales</taxon>
        <taxon>Eubacteriaceae</taxon>
        <taxon>Eubacterium</taxon>
    </lineage>
</organism>
<dbReference type="InterPro" id="IPR003594">
    <property type="entry name" value="HATPase_dom"/>
</dbReference>
<dbReference type="Pfam" id="PF02518">
    <property type="entry name" value="HATPase_c"/>
    <property type="match status" value="1"/>
</dbReference>
<dbReference type="SMART" id="SM00387">
    <property type="entry name" value="HATPase_c"/>
    <property type="match status" value="1"/>
</dbReference>
<keyword evidence="5" id="KW-0808">Transferase</keyword>
<comment type="catalytic activity">
    <reaction evidence="1">
        <text>ATP + protein L-histidine = ADP + protein N-phospho-L-histidine.</text>
        <dbReference type="EC" id="2.7.13.3"/>
    </reaction>
</comment>
<keyword evidence="9" id="KW-0067">ATP-binding</keyword>
<evidence type="ECO:0000256" key="10">
    <source>
        <dbReference type="ARBA" id="ARBA00022989"/>
    </source>
</evidence>
<dbReference type="InterPro" id="IPR027417">
    <property type="entry name" value="P-loop_NTPase"/>
</dbReference>
<dbReference type="GO" id="GO:0000155">
    <property type="term" value="F:phosphorelay sensor kinase activity"/>
    <property type="evidence" value="ECO:0007669"/>
    <property type="project" value="InterPro"/>
</dbReference>
<dbReference type="InterPro" id="IPR029016">
    <property type="entry name" value="GAF-like_dom_sf"/>
</dbReference>
<protein>
    <recommendedName>
        <fullName evidence="3">histidine kinase</fullName>
        <ecNumber evidence="3">2.7.13.3</ecNumber>
    </recommendedName>
</protein>
<dbReference type="InterPro" id="IPR036097">
    <property type="entry name" value="HisK_dim/P_sf"/>
</dbReference>
<dbReference type="Proteomes" id="UP000199652">
    <property type="component" value="Unassembled WGS sequence"/>
</dbReference>
<dbReference type="InterPro" id="IPR004358">
    <property type="entry name" value="Sig_transdc_His_kin-like_C"/>
</dbReference>
<sequence>MDDGRAAPETFLKQIEAKEAMENRGRLKIFLGYAAGVGKTYAMLQAAHQAMAEGIDVVAGYIEPHDRAETKSLMAGLVILPPLEDEHHGVGIREFDLDAALARKPELILVDELAHTNGEGCRHAKRYQDIAELLKAGINVYTTVNIQHVESLNDIVAGITGVMVRERIPDRIFDSADSVTLVDIDPGELIDRLKAGKIYNKIQAERAVVNFFTIDNLMALREIALRRMAERETNRSAFLATGGGRFSGEHILVCVSSAPSSARIIRAAARLAKAFQANLTALFVETTDFPQLSAGDKNRLRENFKLAEQLDAHLDLVYGDEVPEEIMTYAQSAGITKIVLGKSNMKSGLFGSRRTLVEKLSEMDANLDIYIIPDREGKTSRREKWCPWKSRFPDLTLKDSAKTAAIFVLAVLLSTTFRALAFNDADVVTVFLLAVLVTAVFTRERIYSVTMAIMGVVVFNFLFVDPLFTLATQERGFVVTYVVMFIAALVSGHLATSIKKQAEASAQTAQRTGVLLETNQLLQQAADSAAILETTAKQLMKLSGRPVVVYGIADGELAEPHYYAADGSIDGNPYLVEHERLVAHWVYVNNQHAGVGTKTFSGAKCLYLAIRNGHQVFGVVGIAVSSALEVLENNLILSILGESALALEKDLYNQKQQATELKAQQEKLRGTLLRAISHDLRTPLTSISGNARMLMTRGPQMEDERRNQLVVDIYDDSLWLINLVENLLSITRLEENSLPIKMEAELVEDIVKEALQHTSRLAVEHHIEVKPMDPLLMAQMDARLIIQVIINLVDNAIKYTAPGSTILIGAQSEGKGTIGIEISDDGPGMDPEMMDQVFEMFYTAGRGSGDSRRGLGLGLPLCKNIIEAHGGELTVRANKPMGTVFHFTLKEVKIEA</sequence>
<dbReference type="EC" id="2.7.13.3" evidence="3"/>
<dbReference type="FunFam" id="3.40.50.300:FF:000483">
    <property type="entry name" value="Sensor histidine kinase KdpD"/>
    <property type="match status" value="1"/>
</dbReference>
<evidence type="ECO:0000256" key="8">
    <source>
        <dbReference type="ARBA" id="ARBA00022777"/>
    </source>
</evidence>
<dbReference type="EMBL" id="FNOU01000008">
    <property type="protein sequence ID" value="SDX82811.1"/>
    <property type="molecule type" value="Genomic_DNA"/>
</dbReference>
<dbReference type="Pfam" id="PF02702">
    <property type="entry name" value="KdpD"/>
    <property type="match status" value="1"/>
</dbReference>
<keyword evidence="8 15" id="KW-0418">Kinase</keyword>
<name>A0A1H3EVL3_EUBBA</name>
<evidence type="ECO:0000256" key="7">
    <source>
        <dbReference type="ARBA" id="ARBA00022741"/>
    </source>
</evidence>
<dbReference type="InterPro" id="IPR003661">
    <property type="entry name" value="HisK_dim/P_dom"/>
</dbReference>
<dbReference type="CDD" id="cd01987">
    <property type="entry name" value="USP_KdpD-like"/>
    <property type="match status" value="1"/>
</dbReference>